<comment type="subcellular location">
    <subcellularLocation>
        <location evidence="1 8">Cytoplasm</location>
    </subcellularLocation>
</comment>
<dbReference type="HAMAP" id="MF_01161">
    <property type="entry name" value="tRNA_Ile_lys_synt"/>
    <property type="match status" value="1"/>
</dbReference>
<evidence type="ECO:0000313" key="11">
    <source>
        <dbReference type="Proteomes" id="UP000289841"/>
    </source>
</evidence>
<dbReference type="PANTHER" id="PTHR43033">
    <property type="entry name" value="TRNA(ILE)-LYSIDINE SYNTHASE-RELATED"/>
    <property type="match status" value="1"/>
</dbReference>
<dbReference type="OrthoDB" id="9807403at2"/>
<reference evidence="10 11" key="1">
    <citation type="submission" date="2019-01" db="EMBL/GenBank/DDBJ databases">
        <authorList>
            <consortium name="Pathogen Informatics"/>
        </authorList>
    </citation>
    <scope>NUCLEOTIDE SEQUENCE [LARGE SCALE GENOMIC DNA]</scope>
    <source>
        <strain evidence="10 11">NCTC10138</strain>
    </source>
</reference>
<dbReference type="EMBL" id="LR215048">
    <property type="protein sequence ID" value="VEU80080.1"/>
    <property type="molecule type" value="Genomic_DNA"/>
</dbReference>
<dbReference type="CDD" id="cd01992">
    <property type="entry name" value="TilS_N"/>
    <property type="match status" value="1"/>
</dbReference>
<dbReference type="Pfam" id="PF11734">
    <property type="entry name" value="TilS_C"/>
    <property type="match status" value="1"/>
</dbReference>
<keyword evidence="5 8" id="KW-0547">Nucleotide-binding</keyword>
<dbReference type="InterPro" id="IPR012795">
    <property type="entry name" value="tRNA_Ile_lys_synt_N"/>
</dbReference>
<feature type="binding site" evidence="8">
    <location>
        <begin position="24"/>
        <end position="29"/>
    </location>
    <ligand>
        <name>ATP</name>
        <dbReference type="ChEBI" id="CHEBI:30616"/>
    </ligand>
</feature>
<gene>
    <name evidence="8 10" type="primary">tilS</name>
    <name evidence="10" type="ORF">NCTC10138_00436</name>
</gene>
<dbReference type="Proteomes" id="UP000289841">
    <property type="component" value="Chromosome"/>
</dbReference>
<comment type="domain">
    <text evidence="8">The N-terminal region contains the highly conserved SGGXDS motif, predicted to be a P-loop motif involved in ATP binding.</text>
</comment>
<evidence type="ECO:0000256" key="2">
    <source>
        <dbReference type="ARBA" id="ARBA00022490"/>
    </source>
</evidence>
<dbReference type="STRING" id="1278311.GCA_000428705_01095"/>
<keyword evidence="11" id="KW-1185">Reference proteome</keyword>
<evidence type="ECO:0000256" key="5">
    <source>
        <dbReference type="ARBA" id="ARBA00022741"/>
    </source>
</evidence>
<dbReference type="Gene3D" id="3.40.50.620">
    <property type="entry name" value="HUPs"/>
    <property type="match status" value="1"/>
</dbReference>
<evidence type="ECO:0000259" key="9">
    <source>
        <dbReference type="SMART" id="SM00977"/>
    </source>
</evidence>
<dbReference type="GO" id="GO:0006400">
    <property type="term" value="P:tRNA modification"/>
    <property type="evidence" value="ECO:0007669"/>
    <property type="project" value="UniProtKB-UniRule"/>
</dbReference>
<dbReference type="InterPro" id="IPR012796">
    <property type="entry name" value="Lysidine-tRNA-synth_C"/>
</dbReference>
<comment type="function">
    <text evidence="8">Ligates lysine onto the cytidine present at position 34 of the AUA codon-specific tRNA(Ile) that contains the anticodon CAU, in an ATP-dependent manner. Cytidine is converted to lysidine, thus changing the amino acid specificity of the tRNA from methionine to isoleucine.</text>
</comment>
<evidence type="ECO:0000313" key="10">
    <source>
        <dbReference type="EMBL" id="VEU80080.1"/>
    </source>
</evidence>
<feature type="domain" description="Lysidine-tRNA(Ile) synthetase C-terminal" evidence="9">
    <location>
        <begin position="352"/>
        <end position="421"/>
    </location>
</feature>
<dbReference type="NCBIfam" id="TIGR02433">
    <property type="entry name" value="lysidine_TilS_C"/>
    <property type="match status" value="1"/>
</dbReference>
<accession>A0A449BCM0</accession>
<comment type="similarity">
    <text evidence="8">Belongs to the tRNA(Ile)-lysidine synthase family.</text>
</comment>
<dbReference type="NCBIfam" id="TIGR02432">
    <property type="entry name" value="lysidine_TilS_N"/>
    <property type="match status" value="1"/>
</dbReference>
<dbReference type="GO" id="GO:0032267">
    <property type="term" value="F:tRNA(Ile)-lysidine synthase activity"/>
    <property type="evidence" value="ECO:0007669"/>
    <property type="project" value="UniProtKB-EC"/>
</dbReference>
<evidence type="ECO:0000256" key="7">
    <source>
        <dbReference type="ARBA" id="ARBA00048539"/>
    </source>
</evidence>
<evidence type="ECO:0000256" key="4">
    <source>
        <dbReference type="ARBA" id="ARBA00022694"/>
    </source>
</evidence>
<dbReference type="InterPro" id="IPR014729">
    <property type="entry name" value="Rossmann-like_a/b/a_fold"/>
</dbReference>
<dbReference type="InterPro" id="IPR011063">
    <property type="entry name" value="TilS/TtcA_N"/>
</dbReference>
<dbReference type="GO" id="GO:0005524">
    <property type="term" value="F:ATP binding"/>
    <property type="evidence" value="ECO:0007669"/>
    <property type="project" value="UniProtKB-UniRule"/>
</dbReference>
<protein>
    <recommendedName>
        <fullName evidence="8">tRNA(Ile)-lysidine synthase</fullName>
        <ecNumber evidence="8">6.3.4.19</ecNumber>
    </recommendedName>
    <alternativeName>
        <fullName evidence="8">tRNA(Ile)-2-lysyl-cytidine synthase</fullName>
    </alternativeName>
    <alternativeName>
        <fullName evidence="8">tRNA(Ile)-lysidine synthetase</fullName>
    </alternativeName>
</protein>
<dbReference type="GO" id="GO:0005737">
    <property type="term" value="C:cytoplasm"/>
    <property type="evidence" value="ECO:0007669"/>
    <property type="project" value="UniProtKB-SubCell"/>
</dbReference>
<dbReference type="KEGG" id="aaxa:NCTC10138_00436"/>
<sequence>MLNITNLLSSFKIDKKIPIIVAVSGGIDSMVLLNILITEKYKPIVVHFNHNTRKTNERDQDLIINFSKNNNLIYHIFSININEGNFQSEARDLRYEKLRMIAKKYKTSYIATAHHLDDLAETILIKMTRGSNLYGYSGIQPLYVKDEITYIRPLLNIDKKTIIDYALLHKIPYFTDESNYSDNYLRNRYRHTVIPILKQENQQFLKKVYNFHTQLKDAASYIKNQALKELHNNSINIENFKKLDVVIQKEMIAILFEQDNLETTFETIDKIRCMLLNDSPNQEYTLENKYTFIKAYNEAFIKKNQTKNVFDITLNDSLNILPNMEKITFFNNPSNIDNETVKICYNKLSLPLRARTRKPGDTLSFKYGRKKLKDYLIDLKLPKYERDKLWLITDSNDIILWVSNIYINETLGSEKQLQFLWEKGKNEQRYWRNISKWETNCWSV</sequence>
<comment type="catalytic activity">
    <reaction evidence="7 8">
        <text>cytidine(34) in tRNA(Ile2) + L-lysine + ATP = lysidine(34) in tRNA(Ile2) + AMP + diphosphate + H(+)</text>
        <dbReference type="Rhea" id="RHEA:43744"/>
        <dbReference type="Rhea" id="RHEA-COMP:10625"/>
        <dbReference type="Rhea" id="RHEA-COMP:10670"/>
        <dbReference type="ChEBI" id="CHEBI:15378"/>
        <dbReference type="ChEBI" id="CHEBI:30616"/>
        <dbReference type="ChEBI" id="CHEBI:32551"/>
        <dbReference type="ChEBI" id="CHEBI:33019"/>
        <dbReference type="ChEBI" id="CHEBI:82748"/>
        <dbReference type="ChEBI" id="CHEBI:83665"/>
        <dbReference type="ChEBI" id="CHEBI:456215"/>
        <dbReference type="EC" id="6.3.4.19"/>
    </reaction>
</comment>
<keyword evidence="6 8" id="KW-0067">ATP-binding</keyword>
<dbReference type="PANTHER" id="PTHR43033:SF1">
    <property type="entry name" value="TRNA(ILE)-LYSIDINE SYNTHASE-RELATED"/>
    <property type="match status" value="1"/>
</dbReference>
<dbReference type="SUPFAM" id="SSF56037">
    <property type="entry name" value="PheT/TilS domain"/>
    <property type="match status" value="1"/>
</dbReference>
<keyword evidence="3 8" id="KW-0436">Ligase</keyword>
<keyword evidence="2 8" id="KW-0963">Cytoplasm</keyword>
<dbReference type="SMART" id="SM00977">
    <property type="entry name" value="TilS_C"/>
    <property type="match status" value="1"/>
</dbReference>
<dbReference type="Pfam" id="PF01171">
    <property type="entry name" value="ATP_bind_3"/>
    <property type="match status" value="1"/>
</dbReference>
<organism evidence="10 11">
    <name type="scientific">Haploplasma axanthum</name>
    <name type="common">Acholeplasma axanthum</name>
    <dbReference type="NCBI Taxonomy" id="29552"/>
    <lineage>
        <taxon>Bacteria</taxon>
        <taxon>Bacillati</taxon>
        <taxon>Mycoplasmatota</taxon>
        <taxon>Mollicutes</taxon>
        <taxon>Acholeplasmatales</taxon>
        <taxon>Acholeplasmataceae</taxon>
        <taxon>Haploplasma</taxon>
    </lineage>
</organism>
<keyword evidence="4 8" id="KW-0819">tRNA processing</keyword>
<evidence type="ECO:0000256" key="8">
    <source>
        <dbReference type="HAMAP-Rule" id="MF_01161"/>
    </source>
</evidence>
<evidence type="ECO:0000256" key="6">
    <source>
        <dbReference type="ARBA" id="ARBA00022840"/>
    </source>
</evidence>
<dbReference type="AlphaFoldDB" id="A0A449BCM0"/>
<dbReference type="EC" id="6.3.4.19" evidence="8"/>
<evidence type="ECO:0000256" key="1">
    <source>
        <dbReference type="ARBA" id="ARBA00004496"/>
    </source>
</evidence>
<name>A0A449BCM0_HAPAX</name>
<dbReference type="SUPFAM" id="SSF52402">
    <property type="entry name" value="Adenine nucleotide alpha hydrolases-like"/>
    <property type="match status" value="1"/>
</dbReference>
<dbReference type="InterPro" id="IPR012094">
    <property type="entry name" value="tRNA_Ile_lys_synt"/>
</dbReference>
<proteinExistence type="inferred from homology"/>
<evidence type="ECO:0000256" key="3">
    <source>
        <dbReference type="ARBA" id="ARBA00022598"/>
    </source>
</evidence>